<evidence type="ECO:0000313" key="6">
    <source>
        <dbReference type="Proteomes" id="UP001186944"/>
    </source>
</evidence>
<accession>A0AA88XST2</accession>
<dbReference type="Pfam" id="PF13772">
    <property type="entry name" value="AIG2_2"/>
    <property type="match status" value="1"/>
</dbReference>
<protein>
    <recommendedName>
        <fullName evidence="1">gamma-glutamylcyclotransferase</fullName>
        <ecNumber evidence="1">4.3.2.9</ecNumber>
    </recommendedName>
</protein>
<gene>
    <name evidence="5" type="ORF">FSP39_024363</name>
</gene>
<dbReference type="InterPro" id="IPR013024">
    <property type="entry name" value="GGCT-like"/>
</dbReference>
<dbReference type="GO" id="GO:0003839">
    <property type="term" value="F:gamma-glutamylcyclotransferase activity"/>
    <property type="evidence" value="ECO:0007669"/>
    <property type="project" value="UniProtKB-EC"/>
</dbReference>
<comment type="caution">
    <text evidence="5">The sequence shown here is derived from an EMBL/GenBank/DDBJ whole genome shotgun (WGS) entry which is preliminary data.</text>
</comment>
<keyword evidence="6" id="KW-1185">Reference proteome</keyword>
<name>A0AA88XST2_PINIB</name>
<dbReference type="Gene3D" id="3.10.490.10">
    <property type="entry name" value="Gamma-glutamyl cyclotransferase-like"/>
    <property type="match status" value="1"/>
</dbReference>
<dbReference type="InterPro" id="IPR036568">
    <property type="entry name" value="GGCT-like_sf"/>
</dbReference>
<feature type="active site" description="Proton acceptor" evidence="3">
    <location>
        <position position="83"/>
    </location>
</feature>
<evidence type="ECO:0000256" key="1">
    <source>
        <dbReference type="ARBA" id="ARBA00012346"/>
    </source>
</evidence>
<evidence type="ECO:0000256" key="4">
    <source>
        <dbReference type="PIRSR" id="PIRSR617939-2"/>
    </source>
</evidence>
<dbReference type="AlphaFoldDB" id="A0AA88XST2"/>
<sequence>MSTFFYFAYGSNLLRQRLLLMNPTAVYRDIAQLKDYGLHFISPSEFPRWRGGAASIEDKPNSSIWGVVWELGEADSDSLDRQESCYDRLEVTVSSKEGKTYTCRTYKMKQGIYQPGVDNRPSPQYKDVIVRGARQNGLPSEYITELAKIEDNGYSGHVQVYEDVLKLLKNEVKQ</sequence>
<evidence type="ECO:0000256" key="3">
    <source>
        <dbReference type="PIRSR" id="PIRSR617939-1"/>
    </source>
</evidence>
<dbReference type="InterPro" id="IPR017939">
    <property type="entry name" value="G-Glutamylcylcotransferase"/>
</dbReference>
<dbReference type="EC" id="4.3.2.9" evidence="1"/>
<dbReference type="Proteomes" id="UP001186944">
    <property type="component" value="Unassembled WGS sequence"/>
</dbReference>
<organism evidence="5 6">
    <name type="scientific">Pinctada imbricata</name>
    <name type="common">Atlantic pearl-oyster</name>
    <name type="synonym">Pinctada martensii</name>
    <dbReference type="NCBI Taxonomy" id="66713"/>
    <lineage>
        <taxon>Eukaryota</taxon>
        <taxon>Metazoa</taxon>
        <taxon>Spiralia</taxon>
        <taxon>Lophotrochozoa</taxon>
        <taxon>Mollusca</taxon>
        <taxon>Bivalvia</taxon>
        <taxon>Autobranchia</taxon>
        <taxon>Pteriomorphia</taxon>
        <taxon>Pterioida</taxon>
        <taxon>Pterioidea</taxon>
        <taxon>Pteriidae</taxon>
        <taxon>Pinctada</taxon>
    </lineage>
</organism>
<evidence type="ECO:0000256" key="2">
    <source>
        <dbReference type="ARBA" id="ARBA00023239"/>
    </source>
</evidence>
<dbReference type="PANTHER" id="PTHR12935">
    <property type="entry name" value="GAMMA-GLUTAMYLCYCLOTRANSFERASE"/>
    <property type="match status" value="1"/>
</dbReference>
<dbReference type="CDD" id="cd06661">
    <property type="entry name" value="GGCT_like"/>
    <property type="match status" value="1"/>
</dbReference>
<proteinExistence type="predicted"/>
<dbReference type="SUPFAM" id="SSF110857">
    <property type="entry name" value="Gamma-glutamyl cyclotransferase-like"/>
    <property type="match status" value="1"/>
</dbReference>
<dbReference type="EMBL" id="VSWD01000012">
    <property type="protein sequence ID" value="KAK3086844.1"/>
    <property type="molecule type" value="Genomic_DNA"/>
</dbReference>
<reference evidence="5" key="1">
    <citation type="submission" date="2019-08" db="EMBL/GenBank/DDBJ databases">
        <title>The improved chromosome-level genome for the pearl oyster Pinctada fucata martensii using PacBio sequencing and Hi-C.</title>
        <authorList>
            <person name="Zheng Z."/>
        </authorList>
    </citation>
    <scope>NUCLEOTIDE SEQUENCE</scope>
    <source>
        <strain evidence="5">ZZ-2019</strain>
        <tissue evidence="5">Adductor muscle</tissue>
    </source>
</reference>
<feature type="binding site" evidence="4">
    <location>
        <begin position="6"/>
        <end position="11"/>
    </location>
    <ligand>
        <name>substrate</name>
    </ligand>
</feature>
<evidence type="ECO:0000313" key="5">
    <source>
        <dbReference type="EMBL" id="KAK3086844.1"/>
    </source>
</evidence>
<dbReference type="PANTHER" id="PTHR12935:SF0">
    <property type="entry name" value="GAMMA-GLUTAMYLCYCLOTRANSFERASE"/>
    <property type="match status" value="1"/>
</dbReference>
<feature type="binding site" evidence="4">
    <location>
        <position position="125"/>
    </location>
    <ligand>
        <name>substrate</name>
    </ligand>
</feature>
<keyword evidence="2" id="KW-0456">Lyase</keyword>